<protein>
    <recommendedName>
        <fullName evidence="5">Transmembrane protein 254</fullName>
    </recommendedName>
</protein>
<dbReference type="GeneID" id="110083797"/>
<evidence type="ECO:0000313" key="7">
    <source>
        <dbReference type="Proteomes" id="UP001652642"/>
    </source>
</evidence>
<feature type="transmembrane region" description="Helical" evidence="6">
    <location>
        <begin position="21"/>
        <end position="40"/>
    </location>
</feature>
<sequence>MAAGTTSPEGSQSPSNYFRRIHPLLIALSVLIILYANWIVFLPATIPYDCLGVLGTFSKYLVENYYKLLKTGYWLSVVSLLVEGLYAVKLCREKGITDVSTQLQWFVQTLLLGAPSLFYLLRYKRQKKRQ</sequence>
<dbReference type="InterPro" id="IPR028110">
    <property type="entry name" value="TMEM254"/>
</dbReference>
<organism evidence="7 8">
    <name type="scientific">Pogona vitticeps</name>
    <name type="common">central bearded dragon</name>
    <dbReference type="NCBI Taxonomy" id="103695"/>
    <lineage>
        <taxon>Eukaryota</taxon>
        <taxon>Metazoa</taxon>
        <taxon>Chordata</taxon>
        <taxon>Craniata</taxon>
        <taxon>Vertebrata</taxon>
        <taxon>Euteleostomi</taxon>
        <taxon>Lepidosauria</taxon>
        <taxon>Squamata</taxon>
        <taxon>Bifurcata</taxon>
        <taxon>Unidentata</taxon>
        <taxon>Episquamata</taxon>
        <taxon>Toxicofera</taxon>
        <taxon>Iguania</taxon>
        <taxon>Acrodonta</taxon>
        <taxon>Agamidae</taxon>
        <taxon>Amphibolurinae</taxon>
        <taxon>Pogona</taxon>
    </lineage>
</organism>
<dbReference type="Proteomes" id="UP001652642">
    <property type="component" value="Chromosome 3"/>
</dbReference>
<dbReference type="Pfam" id="PF14934">
    <property type="entry name" value="TMEM254"/>
    <property type="match status" value="1"/>
</dbReference>
<dbReference type="AlphaFoldDB" id="A0A6J0UJC9"/>
<evidence type="ECO:0000256" key="6">
    <source>
        <dbReference type="SAM" id="Phobius"/>
    </source>
</evidence>
<reference evidence="8" key="1">
    <citation type="submission" date="2025-08" db="UniProtKB">
        <authorList>
            <consortium name="RefSeq"/>
        </authorList>
    </citation>
    <scope>IDENTIFICATION</scope>
</reference>
<evidence type="ECO:0000313" key="8">
    <source>
        <dbReference type="RefSeq" id="XP_020658199.2"/>
    </source>
</evidence>
<evidence type="ECO:0000256" key="2">
    <source>
        <dbReference type="ARBA" id="ARBA00022692"/>
    </source>
</evidence>
<evidence type="ECO:0000256" key="1">
    <source>
        <dbReference type="ARBA" id="ARBA00004141"/>
    </source>
</evidence>
<name>A0A6J0UJC9_9SAUR</name>
<dbReference type="PANTHER" id="PTHR34104">
    <property type="entry name" value="TRANSMEMBRANE PROTEIN 254"/>
    <property type="match status" value="1"/>
</dbReference>
<dbReference type="KEGG" id="pvt:110083797"/>
<evidence type="ECO:0000256" key="5">
    <source>
        <dbReference type="ARBA" id="ARBA00034834"/>
    </source>
</evidence>
<proteinExistence type="predicted"/>
<dbReference type="InParanoid" id="A0A6J0UJC9"/>
<keyword evidence="7" id="KW-1185">Reference proteome</keyword>
<dbReference type="GO" id="GO:0016020">
    <property type="term" value="C:membrane"/>
    <property type="evidence" value="ECO:0007669"/>
    <property type="project" value="UniProtKB-SubCell"/>
</dbReference>
<dbReference type="OrthoDB" id="9984821at2759"/>
<gene>
    <name evidence="8" type="primary">LOC110083797</name>
</gene>
<keyword evidence="4 6" id="KW-0472">Membrane</keyword>
<keyword evidence="2 6" id="KW-0812">Transmembrane</keyword>
<keyword evidence="3 6" id="KW-1133">Transmembrane helix</keyword>
<evidence type="ECO:0000256" key="4">
    <source>
        <dbReference type="ARBA" id="ARBA00023136"/>
    </source>
</evidence>
<accession>A0A6J0UJC9</accession>
<feature type="transmembrane region" description="Helical" evidence="6">
    <location>
        <begin position="103"/>
        <end position="121"/>
    </location>
</feature>
<comment type="subcellular location">
    <subcellularLocation>
        <location evidence="1">Membrane</location>
        <topology evidence="1">Multi-pass membrane protein</topology>
    </subcellularLocation>
</comment>
<evidence type="ECO:0000256" key="3">
    <source>
        <dbReference type="ARBA" id="ARBA00022989"/>
    </source>
</evidence>
<dbReference type="PANTHER" id="PTHR34104:SF3">
    <property type="entry name" value="TRANSMEMBRANE PROTEIN 254"/>
    <property type="match status" value="1"/>
</dbReference>
<dbReference type="RefSeq" id="XP_020658199.2">
    <property type="nucleotide sequence ID" value="XM_020802540.2"/>
</dbReference>